<feature type="compositionally biased region" description="Low complexity" evidence="4">
    <location>
        <begin position="69"/>
        <end position="83"/>
    </location>
</feature>
<reference evidence="6" key="1">
    <citation type="submission" date="2015-07" db="EMBL/GenBank/DDBJ databases">
        <title>Transcriptome Assembly of Anthurium amnicola.</title>
        <authorList>
            <person name="Suzuki J."/>
        </authorList>
    </citation>
    <scope>NUCLEOTIDE SEQUENCE</scope>
</reference>
<feature type="region of interest" description="Disordered" evidence="4">
    <location>
        <begin position="193"/>
        <end position="217"/>
    </location>
</feature>
<dbReference type="PROSITE" id="PS50985">
    <property type="entry name" value="GRAS"/>
    <property type="match status" value="1"/>
</dbReference>
<comment type="similarity">
    <text evidence="3">Belongs to the GRAS family.</text>
</comment>
<keyword evidence="1" id="KW-0805">Transcription regulation</keyword>
<feature type="compositionally biased region" description="Basic and acidic residues" evidence="4">
    <location>
        <begin position="310"/>
        <end position="322"/>
    </location>
</feature>
<feature type="region of interest" description="SAW" evidence="3">
    <location>
        <begin position="701"/>
        <end position="776"/>
    </location>
</feature>
<sequence>MAMESGIREMSGVIEGFRLADPLLQRHGGAVVGTLKPEDPEGFFYHTGLIDPPLILLPGDDAAAEDGVPASTGPSSSYSSPSSDDSEIFSDMALSYIADMLMEEEEEVDAYDGHEKDPALQAAVKPFYDVLGQQYPPPTSPDRHPLSADSPEDGSGGHAHRWNSINSGGSHRFEFGENPSPQIGCIPLEYSSQTSLSSSSSSGSGTYSYSGVPDGLEGPHRYYFGTGGGGERINESDIDIEPVWQYRRGVEEAIKFLPAQSQLVIDLEAVGNPGRPHQARQDGPVEVKVERGEEKASSFPDRPPSRSRKNPHEEGLEVEQGRSTKQSAVSNNEEEDAALSEMFDRVLLCPMGRPDDAISTLREALQNEVSRARNGAKGSNGSGGGGRRRRKQEVVDLRTLLVHCAQAVATDDRRSAGELLKQVRQHSSPRGEGSQRLAHCFADGLEARLAGTGSELYHNLESKRSAATILKAYHLYLAACPFKKISYFFSNQTILDAAEGKPSLHIIDLGIYFGFQWPCLIQRLSVRPGGPPRLRITGIELPQPGFRPAQRLEETGRRLAHYARTFGVPFEYRPVVAARWEDIDFDADPDLRGGGGDEEVLVVNCQCRLRQLADETVVEGEESPRDRVLRGLRRMGPDVLVHGVVNGAYGSAPFFATRFREALFHYTALFDMMEATVPGDRPERLVIEREMFGREAMNVVACEGKERVERPETYRQWTGRNGRAGLEQLPLNQDMLSKARDKVRSCYHKDFLVDQDGGWLLQGWKGRILYAHSAWRPKPPNLL</sequence>
<dbReference type="AlphaFoldDB" id="A0A1D1Z9Z2"/>
<feature type="region of interest" description="VHIID" evidence="3">
    <location>
        <begin position="473"/>
        <end position="538"/>
    </location>
</feature>
<feature type="compositionally biased region" description="Basic and acidic residues" evidence="4">
    <location>
        <begin position="279"/>
        <end position="296"/>
    </location>
</feature>
<feature type="region of interest" description="Disordered" evidence="4">
    <location>
        <begin position="368"/>
        <end position="391"/>
    </location>
</feature>
<feature type="region of interest" description="Leucine repeat I (LRI)" evidence="3">
    <location>
        <begin position="395"/>
        <end position="455"/>
    </location>
</feature>
<dbReference type="InterPro" id="IPR005202">
    <property type="entry name" value="TF_GRAS"/>
</dbReference>
<evidence type="ECO:0000256" key="3">
    <source>
        <dbReference type="PROSITE-ProRule" id="PRU01191"/>
    </source>
</evidence>
<evidence type="ECO:0000256" key="1">
    <source>
        <dbReference type="ARBA" id="ARBA00023015"/>
    </source>
</evidence>
<accession>A0A1D1Z9Z2</accession>
<dbReference type="PANTHER" id="PTHR31636">
    <property type="entry name" value="OSJNBA0084A10.13 PROTEIN-RELATED"/>
    <property type="match status" value="1"/>
</dbReference>
<feature type="region of interest" description="Disordered" evidence="4">
    <location>
        <begin position="131"/>
        <end position="178"/>
    </location>
</feature>
<feature type="short sequence motif" description="VHIID" evidence="3">
    <location>
        <begin position="504"/>
        <end position="508"/>
    </location>
</feature>
<keyword evidence="2" id="KW-0804">Transcription</keyword>
<feature type="region of interest" description="Leucine repeat II (LRII)" evidence="3">
    <location>
        <begin position="554"/>
        <end position="586"/>
    </location>
</feature>
<dbReference type="Pfam" id="PF03514">
    <property type="entry name" value="GRAS"/>
    <property type="match status" value="1"/>
</dbReference>
<feature type="region of interest" description="Disordered" evidence="4">
    <location>
        <begin position="271"/>
        <end position="336"/>
    </location>
</feature>
<dbReference type="EMBL" id="GDJX01004251">
    <property type="protein sequence ID" value="JAT63685.1"/>
    <property type="molecule type" value="Transcribed_RNA"/>
</dbReference>
<evidence type="ECO:0000313" key="5">
    <source>
        <dbReference type="EMBL" id="JAT42796.1"/>
    </source>
</evidence>
<organism evidence="6">
    <name type="scientific">Anthurium amnicola</name>
    <dbReference type="NCBI Taxonomy" id="1678845"/>
    <lineage>
        <taxon>Eukaryota</taxon>
        <taxon>Viridiplantae</taxon>
        <taxon>Streptophyta</taxon>
        <taxon>Embryophyta</taxon>
        <taxon>Tracheophyta</taxon>
        <taxon>Spermatophyta</taxon>
        <taxon>Magnoliopsida</taxon>
        <taxon>Liliopsida</taxon>
        <taxon>Araceae</taxon>
        <taxon>Pothoideae</taxon>
        <taxon>Potheae</taxon>
        <taxon>Anthurium</taxon>
    </lineage>
</organism>
<evidence type="ECO:0000256" key="2">
    <source>
        <dbReference type="ARBA" id="ARBA00023163"/>
    </source>
</evidence>
<evidence type="ECO:0000313" key="6">
    <source>
        <dbReference type="EMBL" id="JAT63685.1"/>
    </source>
</evidence>
<feature type="compositionally biased region" description="Low complexity" evidence="4">
    <location>
        <begin position="193"/>
        <end position="211"/>
    </location>
</feature>
<comment type="caution">
    <text evidence="3">Lacks conserved residue(s) required for the propagation of feature annotation.</text>
</comment>
<name>A0A1D1Z9Z2_9ARAE</name>
<proteinExistence type="inferred from homology"/>
<gene>
    <name evidence="6" type="primary">SCL14_1</name>
    <name evidence="5" type="synonym">SCL14_0</name>
    <name evidence="5" type="ORF">g.58127</name>
    <name evidence="6" type="ORF">g.58130</name>
</gene>
<dbReference type="EMBL" id="GDJX01025140">
    <property type="protein sequence ID" value="JAT42796.1"/>
    <property type="molecule type" value="Transcribed_RNA"/>
</dbReference>
<evidence type="ECO:0000256" key="4">
    <source>
        <dbReference type="SAM" id="MobiDB-lite"/>
    </source>
</evidence>
<protein>
    <submittedName>
        <fullName evidence="6">Scarecrow-like protein 14</fullName>
    </submittedName>
</protein>
<feature type="region of interest" description="Disordered" evidence="4">
    <location>
        <begin position="58"/>
        <end position="86"/>
    </location>
</feature>